<dbReference type="InterPro" id="IPR003500">
    <property type="entry name" value="RpiB_LacA_LacB"/>
</dbReference>
<dbReference type="AlphaFoldDB" id="A0A316TXG3"/>
<dbReference type="InterPro" id="IPR011860">
    <property type="entry name" value="Rib-5-P_Isoase_Actino"/>
</dbReference>
<dbReference type="Pfam" id="PF02502">
    <property type="entry name" value="LacAB_rpiB"/>
    <property type="match status" value="1"/>
</dbReference>
<dbReference type="NCBIfam" id="NF004051">
    <property type="entry name" value="PRK05571.1"/>
    <property type="match status" value="1"/>
</dbReference>
<comment type="similarity">
    <text evidence="1">Belongs to the LacAB/RpiB family.</text>
</comment>
<reference evidence="3 4" key="1">
    <citation type="journal article" date="2018" name="Mol. Biol. Evol.">
        <title>Broad Genomic Sampling Reveals a Smut Pathogenic Ancestry of the Fungal Clade Ustilaginomycotina.</title>
        <authorList>
            <person name="Kijpornyongpan T."/>
            <person name="Mondo S.J."/>
            <person name="Barry K."/>
            <person name="Sandor L."/>
            <person name="Lee J."/>
            <person name="Lipzen A."/>
            <person name="Pangilinan J."/>
            <person name="LaButti K."/>
            <person name="Hainaut M."/>
            <person name="Henrissat B."/>
            <person name="Grigoriev I.V."/>
            <person name="Spatafora J.W."/>
            <person name="Aime M.C."/>
        </authorList>
    </citation>
    <scope>NUCLEOTIDE SEQUENCE [LARGE SCALE GENOMIC DNA]</scope>
    <source>
        <strain evidence="3 4">MCA 4718</strain>
    </source>
</reference>
<evidence type="ECO:0000256" key="2">
    <source>
        <dbReference type="ARBA" id="ARBA00023235"/>
    </source>
</evidence>
<evidence type="ECO:0000313" key="3">
    <source>
        <dbReference type="EMBL" id="PWN17860.1"/>
    </source>
</evidence>
<dbReference type="EMBL" id="KZ819340">
    <property type="protein sequence ID" value="PWN17860.1"/>
    <property type="molecule type" value="Genomic_DNA"/>
</dbReference>
<dbReference type="PIRSF" id="PIRSF005384">
    <property type="entry name" value="RpiB_LacA_B"/>
    <property type="match status" value="1"/>
</dbReference>
<evidence type="ECO:0000313" key="4">
    <source>
        <dbReference type="Proteomes" id="UP000245942"/>
    </source>
</evidence>
<dbReference type="NCBIfam" id="TIGR00689">
    <property type="entry name" value="rpiB_lacA_lacB"/>
    <property type="match status" value="1"/>
</dbReference>
<evidence type="ECO:0000256" key="1">
    <source>
        <dbReference type="ARBA" id="ARBA00008754"/>
    </source>
</evidence>
<dbReference type="PANTHER" id="PTHR43732">
    <property type="entry name" value="RIBOSE 5-PHOSPHATE ISOMERASE-RELATED"/>
    <property type="match status" value="1"/>
</dbReference>
<dbReference type="Proteomes" id="UP000245942">
    <property type="component" value="Unassembled WGS sequence"/>
</dbReference>
<organism evidence="3 4">
    <name type="scientific">Pseudomicrostroma glucosiphilum</name>
    <dbReference type="NCBI Taxonomy" id="1684307"/>
    <lineage>
        <taxon>Eukaryota</taxon>
        <taxon>Fungi</taxon>
        <taxon>Dikarya</taxon>
        <taxon>Basidiomycota</taxon>
        <taxon>Ustilaginomycotina</taxon>
        <taxon>Exobasidiomycetes</taxon>
        <taxon>Microstromatales</taxon>
        <taxon>Microstromatales incertae sedis</taxon>
        <taxon>Pseudomicrostroma</taxon>
    </lineage>
</organism>
<sequence>MSSPQWRIVVACDEAGVDYKNTLIEDLKKDPRVTSVEDVGVNDKTDKTAYPHLAVKAARKIQAGEADRGLFVCGTGLGVAIAANKVKGIRAAACNDPFSVERSILSNNCQVLCFGQRVIGIELARNLTKQWLGHVFDTSSASNAKVQCIGAYEEEEFGKK</sequence>
<name>A0A316TXG3_9BASI</name>
<protein>
    <recommendedName>
        <fullName evidence="5">Ribose-5-phosphate isomerase</fullName>
    </recommendedName>
</protein>
<dbReference type="InterPro" id="IPR036569">
    <property type="entry name" value="RpiB_LacA_LacB_sf"/>
</dbReference>
<evidence type="ECO:0008006" key="5">
    <source>
        <dbReference type="Google" id="ProtNLM"/>
    </source>
</evidence>
<dbReference type="GO" id="GO:0016853">
    <property type="term" value="F:isomerase activity"/>
    <property type="evidence" value="ECO:0007669"/>
    <property type="project" value="UniProtKB-KW"/>
</dbReference>
<proteinExistence type="inferred from homology"/>
<dbReference type="SUPFAM" id="SSF89623">
    <property type="entry name" value="Ribose/Galactose isomerase RpiB/AlsB"/>
    <property type="match status" value="1"/>
</dbReference>
<dbReference type="GO" id="GO:0005975">
    <property type="term" value="P:carbohydrate metabolic process"/>
    <property type="evidence" value="ECO:0007669"/>
    <property type="project" value="InterPro"/>
</dbReference>
<dbReference type="STRING" id="1684307.A0A316TXG3"/>
<keyword evidence="4" id="KW-1185">Reference proteome</keyword>
<dbReference type="Gene3D" id="3.40.1400.10">
    <property type="entry name" value="Sugar-phosphate isomerase, RpiB/LacA/LacB"/>
    <property type="match status" value="1"/>
</dbReference>
<dbReference type="RefSeq" id="XP_025345020.1">
    <property type="nucleotide sequence ID" value="XM_025493753.1"/>
</dbReference>
<dbReference type="PANTHER" id="PTHR43732:SF1">
    <property type="entry name" value="RIBOSE 5-PHOSPHATE ISOMERASE"/>
    <property type="match status" value="1"/>
</dbReference>
<dbReference type="OrthoDB" id="2106730at2759"/>
<dbReference type="FunFam" id="3.40.1400.10:FF:000004">
    <property type="entry name" value="Ribose 5-phosphate isomerase"/>
    <property type="match status" value="1"/>
</dbReference>
<dbReference type="InterPro" id="IPR051812">
    <property type="entry name" value="SPI_LacAB/RpiB"/>
</dbReference>
<gene>
    <name evidence="3" type="ORF">BCV69DRAFT_291545</name>
</gene>
<keyword evidence="2" id="KW-0413">Isomerase</keyword>
<dbReference type="NCBIfam" id="TIGR02133">
    <property type="entry name" value="RPI_actino"/>
    <property type="match status" value="1"/>
</dbReference>
<accession>A0A316TXG3</accession>
<dbReference type="GeneID" id="37015487"/>